<reference evidence="7" key="1">
    <citation type="submission" date="2015-10" db="EMBL/GenBank/DDBJ databases">
        <authorList>
            <person name="Martinez-Garcia P.J."/>
            <person name="Crepeau M.W."/>
            <person name="Puiu D."/>
            <person name="Gonzalez-Ibeas D."/>
            <person name="Whalen J."/>
            <person name="Stevens K."/>
            <person name="Paul R."/>
            <person name="Butterfield T."/>
            <person name="Britton M."/>
            <person name="Reagan R."/>
            <person name="Chakraborty S."/>
            <person name="Walawage S.L."/>
            <person name="Vasquez-Gross H.A."/>
            <person name="Cardeno C."/>
            <person name="Famula R."/>
            <person name="Pratt K."/>
            <person name="Kuruganti S."/>
            <person name="Aradhya M.K."/>
            <person name="Leslie C.A."/>
            <person name="Dandekar A.M."/>
            <person name="Salzberg S.L."/>
            <person name="Wegrzyn J.L."/>
            <person name="Langley C.H."/>
            <person name="Neale D.B."/>
        </authorList>
    </citation>
    <scope>NUCLEOTIDE SEQUENCE</scope>
    <source>
        <tissue evidence="7">Leaves</tissue>
    </source>
</reference>
<evidence type="ECO:0000256" key="1">
    <source>
        <dbReference type="ARBA" id="ARBA00004123"/>
    </source>
</evidence>
<dbReference type="InterPro" id="IPR038881">
    <property type="entry name" value="Yae1-like"/>
</dbReference>
<dbReference type="GO" id="GO:0005634">
    <property type="term" value="C:nucleus"/>
    <property type="evidence" value="ECO:0007669"/>
    <property type="project" value="UniProtKB-SubCell"/>
</dbReference>
<dbReference type="Gramene" id="Jr14_01460_p1">
    <property type="protein sequence ID" value="cds.Jr14_01460_p1"/>
    <property type="gene ID" value="Jr14_01460"/>
</dbReference>
<comment type="subcellular location">
    <subcellularLocation>
        <location evidence="2">Cytoplasm</location>
    </subcellularLocation>
    <subcellularLocation>
        <location evidence="1">Nucleus</location>
    </subcellularLocation>
</comment>
<evidence type="ECO:0000313" key="8">
    <source>
        <dbReference type="Proteomes" id="UP000619265"/>
    </source>
</evidence>
<dbReference type="Proteomes" id="UP000619265">
    <property type="component" value="Unassembled WGS sequence"/>
</dbReference>
<reference evidence="7" key="2">
    <citation type="submission" date="2020-03" db="EMBL/GenBank/DDBJ databases">
        <title>Walnut 2.0.</title>
        <authorList>
            <person name="Marrano A."/>
            <person name="Britton M."/>
            <person name="Zimin A.V."/>
            <person name="Zaini P.A."/>
            <person name="Workman R."/>
            <person name="Puiu D."/>
            <person name="Bianco L."/>
            <person name="Allen B.J."/>
            <person name="Troggio M."/>
            <person name="Leslie C.A."/>
            <person name="Timp W."/>
            <person name="Dendekar A."/>
            <person name="Salzberg S.L."/>
            <person name="Neale D.B."/>
        </authorList>
    </citation>
    <scope>NUCLEOTIDE SEQUENCE</scope>
    <source>
        <tissue evidence="7">Leaves</tissue>
    </source>
</reference>
<evidence type="ECO:0000256" key="4">
    <source>
        <dbReference type="ARBA" id="ARBA00023242"/>
    </source>
</evidence>
<evidence type="ECO:0000313" key="7">
    <source>
        <dbReference type="EMBL" id="KAF5445951.1"/>
    </source>
</evidence>
<dbReference type="InterPro" id="IPR019191">
    <property type="entry name" value="Essential_protein_Yae1_N"/>
</dbReference>
<accession>A0A833SQW4</accession>
<sequence>MSYWQQMGGSLAEELYSESLKLSKKDLGSSSISIGKASDSRDCDVDDLEREGGSMWENSGEELDESSELDREWQRRREQYHIHGYREGISAGKEASAQEGFNIGFKRSVLVGYNWGIVRGVTSALASLPDGLKEQLIETQEKRDEFRVLYESVHSISTVDALRLFNDDLVAKKALEGSENAEASSRLPSLQEQSSGSNRLENYFVELQSLLSACPALDVHFPVNQ</sequence>
<dbReference type="EMBL" id="LIHL02000014">
    <property type="protein sequence ID" value="KAF5445951.1"/>
    <property type="molecule type" value="Genomic_DNA"/>
</dbReference>
<name>A0A833SQW4_JUGRE</name>
<evidence type="ECO:0000256" key="5">
    <source>
        <dbReference type="SAM" id="MobiDB-lite"/>
    </source>
</evidence>
<proteinExistence type="predicted"/>
<feature type="domain" description="Essential protein Yae1 N-terminal" evidence="6">
    <location>
        <begin position="84"/>
        <end position="121"/>
    </location>
</feature>
<dbReference type="PANTHER" id="PTHR18829:SF0">
    <property type="entry name" value="PROTEIN YAE1 HOMOLOG"/>
    <property type="match status" value="1"/>
</dbReference>
<dbReference type="AlphaFoldDB" id="A0A833SQW4"/>
<evidence type="ECO:0000256" key="3">
    <source>
        <dbReference type="ARBA" id="ARBA00022490"/>
    </source>
</evidence>
<protein>
    <recommendedName>
        <fullName evidence="6">Essential protein Yae1 N-terminal domain-containing protein</fullName>
    </recommendedName>
</protein>
<dbReference type="GO" id="GO:0005737">
    <property type="term" value="C:cytoplasm"/>
    <property type="evidence" value="ECO:0007669"/>
    <property type="project" value="UniProtKB-SubCell"/>
</dbReference>
<organism evidence="7 8">
    <name type="scientific">Juglans regia</name>
    <name type="common">English walnut</name>
    <dbReference type="NCBI Taxonomy" id="51240"/>
    <lineage>
        <taxon>Eukaryota</taxon>
        <taxon>Viridiplantae</taxon>
        <taxon>Streptophyta</taxon>
        <taxon>Embryophyta</taxon>
        <taxon>Tracheophyta</taxon>
        <taxon>Spermatophyta</taxon>
        <taxon>Magnoliopsida</taxon>
        <taxon>eudicotyledons</taxon>
        <taxon>Gunneridae</taxon>
        <taxon>Pentapetalae</taxon>
        <taxon>rosids</taxon>
        <taxon>fabids</taxon>
        <taxon>Fagales</taxon>
        <taxon>Juglandaceae</taxon>
        <taxon>Juglans</taxon>
    </lineage>
</organism>
<gene>
    <name evidence="7" type="ORF">F2P56_031623</name>
</gene>
<keyword evidence="4" id="KW-0539">Nucleus</keyword>
<evidence type="ECO:0000256" key="2">
    <source>
        <dbReference type="ARBA" id="ARBA00004496"/>
    </source>
</evidence>
<dbReference type="Pfam" id="PF09811">
    <property type="entry name" value="Yae1_N"/>
    <property type="match status" value="1"/>
</dbReference>
<keyword evidence="3" id="KW-0963">Cytoplasm</keyword>
<comment type="caution">
    <text evidence="7">The sequence shown here is derived from an EMBL/GenBank/DDBJ whole genome shotgun (WGS) entry which is preliminary data.</text>
</comment>
<evidence type="ECO:0000259" key="6">
    <source>
        <dbReference type="Pfam" id="PF09811"/>
    </source>
</evidence>
<dbReference type="PANTHER" id="PTHR18829">
    <property type="entry name" value="PROTEIN YAE1 HOMOLOG"/>
    <property type="match status" value="1"/>
</dbReference>
<feature type="region of interest" description="Disordered" evidence="5">
    <location>
        <begin position="28"/>
        <end position="70"/>
    </location>
</feature>